<protein>
    <submittedName>
        <fullName evidence="1">Uncharacterized protein</fullName>
    </submittedName>
</protein>
<evidence type="ECO:0000313" key="2">
    <source>
        <dbReference type="Proteomes" id="UP001500630"/>
    </source>
</evidence>
<accession>A0ABP6ZLZ8</accession>
<gene>
    <name evidence="1" type="ORF">GCM10022419_112320</name>
</gene>
<sequence length="70" mass="7146">MQHHGVDAGTGELTYQGVQIAAAEGAIGDGMIEGDHEQASVAVTEQASHAETPGERGVVYGHGVCLSNRS</sequence>
<dbReference type="EMBL" id="BAABDQ010000044">
    <property type="protein sequence ID" value="GAA3608902.1"/>
    <property type="molecule type" value="Genomic_DNA"/>
</dbReference>
<organism evidence="1 2">
    <name type="scientific">Nonomuraea rosea</name>
    <dbReference type="NCBI Taxonomy" id="638574"/>
    <lineage>
        <taxon>Bacteria</taxon>
        <taxon>Bacillati</taxon>
        <taxon>Actinomycetota</taxon>
        <taxon>Actinomycetes</taxon>
        <taxon>Streptosporangiales</taxon>
        <taxon>Streptosporangiaceae</taxon>
        <taxon>Nonomuraea</taxon>
    </lineage>
</organism>
<reference evidence="2" key="1">
    <citation type="journal article" date="2019" name="Int. J. Syst. Evol. Microbiol.">
        <title>The Global Catalogue of Microorganisms (GCM) 10K type strain sequencing project: providing services to taxonomists for standard genome sequencing and annotation.</title>
        <authorList>
            <consortium name="The Broad Institute Genomics Platform"/>
            <consortium name="The Broad Institute Genome Sequencing Center for Infectious Disease"/>
            <person name="Wu L."/>
            <person name="Ma J."/>
        </authorList>
    </citation>
    <scope>NUCLEOTIDE SEQUENCE [LARGE SCALE GENOMIC DNA]</scope>
    <source>
        <strain evidence="2">JCM 17326</strain>
    </source>
</reference>
<proteinExistence type="predicted"/>
<dbReference type="Proteomes" id="UP001500630">
    <property type="component" value="Unassembled WGS sequence"/>
</dbReference>
<evidence type="ECO:0000313" key="1">
    <source>
        <dbReference type="EMBL" id="GAA3608902.1"/>
    </source>
</evidence>
<name>A0ABP6ZLZ8_9ACTN</name>
<keyword evidence="2" id="KW-1185">Reference proteome</keyword>
<comment type="caution">
    <text evidence="1">The sequence shown here is derived from an EMBL/GenBank/DDBJ whole genome shotgun (WGS) entry which is preliminary data.</text>
</comment>